<proteinExistence type="predicted"/>
<dbReference type="InterPro" id="IPR036188">
    <property type="entry name" value="FAD/NAD-bd_sf"/>
</dbReference>
<evidence type="ECO:0000313" key="1">
    <source>
        <dbReference type="EMBL" id="MBB5915695.1"/>
    </source>
</evidence>
<dbReference type="EMBL" id="JACHIT010000002">
    <property type="protein sequence ID" value="MBB5915695.1"/>
    <property type="molecule type" value="Genomic_DNA"/>
</dbReference>
<keyword evidence="2" id="KW-1185">Reference proteome</keyword>
<dbReference type="PRINTS" id="PR00411">
    <property type="entry name" value="PNDRDTASEI"/>
</dbReference>
<dbReference type="RefSeq" id="WP_051161844.1">
    <property type="nucleotide sequence ID" value="NZ_JACHIT010000002.1"/>
</dbReference>
<dbReference type="PANTHER" id="PTHR10668:SF105">
    <property type="entry name" value="DEHYDROGENASE-RELATED"/>
    <property type="match status" value="1"/>
</dbReference>
<dbReference type="Pfam" id="PF13450">
    <property type="entry name" value="NAD_binding_8"/>
    <property type="match status" value="1"/>
</dbReference>
<accession>A0A7W9PGM4</accession>
<protein>
    <submittedName>
        <fullName evidence="1">Phytoene dehydrogenase-like protein</fullName>
    </submittedName>
</protein>
<dbReference type="Gene3D" id="3.50.50.60">
    <property type="entry name" value="FAD/NAD(P)-binding domain"/>
    <property type="match status" value="1"/>
</dbReference>
<comment type="caution">
    <text evidence="1">The sequence shown here is derived from an EMBL/GenBank/DDBJ whole genome shotgun (WGS) entry which is preliminary data.</text>
</comment>
<organism evidence="1 2">
    <name type="scientific">Nocardia transvalensis</name>
    <dbReference type="NCBI Taxonomy" id="37333"/>
    <lineage>
        <taxon>Bacteria</taxon>
        <taxon>Bacillati</taxon>
        <taxon>Actinomycetota</taxon>
        <taxon>Actinomycetes</taxon>
        <taxon>Mycobacteriales</taxon>
        <taxon>Nocardiaceae</taxon>
        <taxon>Nocardia</taxon>
    </lineage>
</organism>
<dbReference type="SUPFAM" id="SSF51905">
    <property type="entry name" value="FAD/NAD(P)-binding domain"/>
    <property type="match status" value="1"/>
</dbReference>
<name>A0A7W9PGM4_9NOCA</name>
<sequence>MTTAVVVGSGPNGLAAGVTLARHGVEVTVLEATDTLGGGTASGEYTLPGLLHDHCSAVHPFAAAAPLLRSLELEKFGLRWRYAPVDLAHPLDEGRAGVLVRSVQDTALGLGVDARRWHRLYRPLSERIDDLIDETFQPPAHLPRHPISLARFGIPALASASLLAGLWRTEEAKALFGGACAHSFRPLTAPTSAALGLMFVAVNQRYGWPVASGGSRSIAEALAALLKSLGGKIETGVRVTAVSQLPPADMVLFNLGPHAVADLLEDRMPHRVQRAYRRYRYGPGAFKLDLAVQGGIPWTDERCGQAGTVHVAGSFAEMVVSERETNAGRMPERPFIIVGQQYLADPGRSRGDLHPIYAYAHVPHGFTGDATEAILRHIERFAPGFRDRIVAHSVTTTADLIATNPNFVGGDVIGGAATPFQLLTRPRVALDPYYTGVPGMFIASAAAPPGAGAHGTAGHNAALSALRRAGIPLLHNDFEKAHRHA</sequence>
<evidence type="ECO:0000313" key="2">
    <source>
        <dbReference type="Proteomes" id="UP000540412"/>
    </source>
</evidence>
<dbReference type="AlphaFoldDB" id="A0A7W9PGM4"/>
<gene>
    <name evidence="1" type="ORF">BJY24_004607</name>
</gene>
<reference evidence="1 2" key="1">
    <citation type="submission" date="2020-08" db="EMBL/GenBank/DDBJ databases">
        <title>Sequencing the genomes of 1000 actinobacteria strains.</title>
        <authorList>
            <person name="Klenk H.-P."/>
        </authorList>
    </citation>
    <scope>NUCLEOTIDE SEQUENCE [LARGE SCALE GENOMIC DNA]</scope>
    <source>
        <strain evidence="1 2">DSM 43582</strain>
    </source>
</reference>
<dbReference type="Proteomes" id="UP000540412">
    <property type="component" value="Unassembled WGS sequence"/>
</dbReference>
<dbReference type="PANTHER" id="PTHR10668">
    <property type="entry name" value="PHYTOENE DEHYDROGENASE"/>
    <property type="match status" value="1"/>
</dbReference>